<evidence type="ECO:0000313" key="2">
    <source>
        <dbReference type="EMBL" id="KAF2182634.1"/>
    </source>
</evidence>
<feature type="compositionally biased region" description="Basic and acidic residues" evidence="1">
    <location>
        <begin position="1"/>
        <end position="11"/>
    </location>
</feature>
<dbReference type="OrthoDB" id="4958164at2759"/>
<evidence type="ECO:0000256" key="1">
    <source>
        <dbReference type="SAM" id="MobiDB-lite"/>
    </source>
</evidence>
<gene>
    <name evidence="2" type="ORF">K469DRAFT_690740</name>
</gene>
<evidence type="ECO:0000313" key="3">
    <source>
        <dbReference type="Proteomes" id="UP000800200"/>
    </source>
</evidence>
<organism evidence="2 3">
    <name type="scientific">Zopfia rhizophila CBS 207.26</name>
    <dbReference type="NCBI Taxonomy" id="1314779"/>
    <lineage>
        <taxon>Eukaryota</taxon>
        <taxon>Fungi</taxon>
        <taxon>Dikarya</taxon>
        <taxon>Ascomycota</taxon>
        <taxon>Pezizomycotina</taxon>
        <taxon>Dothideomycetes</taxon>
        <taxon>Dothideomycetes incertae sedis</taxon>
        <taxon>Zopfiaceae</taxon>
        <taxon>Zopfia</taxon>
    </lineage>
</organism>
<proteinExistence type="predicted"/>
<name>A0A6A6DSP2_9PEZI</name>
<feature type="region of interest" description="Disordered" evidence="1">
    <location>
        <begin position="1"/>
        <end position="28"/>
    </location>
</feature>
<dbReference type="Proteomes" id="UP000800200">
    <property type="component" value="Unassembled WGS sequence"/>
</dbReference>
<reference evidence="2" key="1">
    <citation type="journal article" date="2020" name="Stud. Mycol.">
        <title>101 Dothideomycetes genomes: a test case for predicting lifestyles and emergence of pathogens.</title>
        <authorList>
            <person name="Haridas S."/>
            <person name="Albert R."/>
            <person name="Binder M."/>
            <person name="Bloem J."/>
            <person name="Labutti K."/>
            <person name="Salamov A."/>
            <person name="Andreopoulos B."/>
            <person name="Baker S."/>
            <person name="Barry K."/>
            <person name="Bills G."/>
            <person name="Bluhm B."/>
            <person name="Cannon C."/>
            <person name="Castanera R."/>
            <person name="Culley D."/>
            <person name="Daum C."/>
            <person name="Ezra D."/>
            <person name="Gonzalez J."/>
            <person name="Henrissat B."/>
            <person name="Kuo A."/>
            <person name="Liang C."/>
            <person name="Lipzen A."/>
            <person name="Lutzoni F."/>
            <person name="Magnuson J."/>
            <person name="Mondo S."/>
            <person name="Nolan M."/>
            <person name="Ohm R."/>
            <person name="Pangilinan J."/>
            <person name="Park H.-J."/>
            <person name="Ramirez L."/>
            <person name="Alfaro M."/>
            <person name="Sun H."/>
            <person name="Tritt A."/>
            <person name="Yoshinaga Y."/>
            <person name="Zwiers L.-H."/>
            <person name="Turgeon B."/>
            <person name="Goodwin S."/>
            <person name="Spatafora J."/>
            <person name="Crous P."/>
            <person name="Grigoriev I."/>
        </authorList>
    </citation>
    <scope>NUCLEOTIDE SEQUENCE</scope>
    <source>
        <strain evidence="2">CBS 207.26</strain>
    </source>
</reference>
<keyword evidence="3" id="KW-1185">Reference proteome</keyword>
<dbReference type="AlphaFoldDB" id="A0A6A6DSP2"/>
<protein>
    <submittedName>
        <fullName evidence="2">Uncharacterized protein</fullName>
    </submittedName>
</protein>
<dbReference type="EMBL" id="ML994647">
    <property type="protein sequence ID" value="KAF2182634.1"/>
    <property type="molecule type" value="Genomic_DNA"/>
</dbReference>
<accession>A0A6A6DSP2</accession>
<sequence>MPKPAIPKERIVAPQVASQSTPPPLSKTDVEIARRNGTTVAIEATKERMQASKTAATPSLTEIIYEEKRESGRLRRELDYERRVRIEGDKFEEEVRYVLERLRMAVINHVQSQKDIKKEYDSF</sequence>